<sequence length="189" mass="21120">MNVHTLFGEAEIFSFNRYDGLQSTIKNDGEIAMTDFDVALLDPGVPPVSPSSSREERIDMISTIISALRNDCSVLVLTGSYSEAESKVMLQMGVSKYLSKDSLDLMQLRNHIDTASGSPQAVGPDTEMRTERFFSGLTEKERIGLAVHQKMYDENLVSRALDLDVESIRRYVTRAKKRERDLINSPGPQ</sequence>
<gene>
    <name evidence="1" type="ORF">R1T40_21440</name>
</gene>
<protein>
    <recommendedName>
        <fullName evidence="3">Response regulatory domain-containing protein</fullName>
    </recommendedName>
</protein>
<keyword evidence="1" id="KW-0614">Plasmid</keyword>
<dbReference type="Gene3D" id="3.40.50.2300">
    <property type="match status" value="1"/>
</dbReference>
<evidence type="ECO:0000313" key="1">
    <source>
        <dbReference type="EMBL" id="WOI35507.1"/>
    </source>
</evidence>
<keyword evidence="2" id="KW-1185">Reference proteome</keyword>
<proteinExistence type="predicted"/>
<organism evidence="1 2">
    <name type="scientific">Tritonibacter scottomollicae</name>
    <name type="common">Epibacterium scottomollicae</name>
    <dbReference type="NCBI Taxonomy" id="483013"/>
    <lineage>
        <taxon>Bacteria</taxon>
        <taxon>Pseudomonadati</taxon>
        <taxon>Pseudomonadota</taxon>
        <taxon>Alphaproteobacteria</taxon>
        <taxon>Rhodobacterales</taxon>
        <taxon>Paracoccaceae</taxon>
        <taxon>Tritonibacter</taxon>
    </lineage>
</organism>
<evidence type="ECO:0008006" key="3">
    <source>
        <dbReference type="Google" id="ProtNLM"/>
    </source>
</evidence>
<name>A0ABZ0HPW3_TRISK</name>
<dbReference type="EMBL" id="CP136707">
    <property type="protein sequence ID" value="WOI35507.1"/>
    <property type="molecule type" value="Genomic_DNA"/>
</dbReference>
<reference evidence="1 2" key="1">
    <citation type="submission" date="2023-10" db="EMBL/GenBank/DDBJ databases">
        <title>Eight complete genome sequences of bacteria isolated from laboratory stock of Giant Kelp gametophytes.</title>
        <authorList>
            <person name="Tolentino B."/>
            <person name="Nuzhdin S."/>
        </authorList>
    </citation>
    <scope>NUCLEOTIDE SEQUENCE [LARGE SCALE GENOMIC DNA]</scope>
    <source>
        <strain evidence="1 2">LC.270.F.C4</strain>
        <plasmid evidence="1 2">unnamed4</plasmid>
    </source>
</reference>
<evidence type="ECO:0000313" key="2">
    <source>
        <dbReference type="Proteomes" id="UP001302666"/>
    </source>
</evidence>
<geneLocation type="plasmid" evidence="1 2">
    <name>unnamed4</name>
</geneLocation>
<dbReference type="Proteomes" id="UP001302666">
    <property type="component" value="Plasmid unnamed4"/>
</dbReference>
<accession>A0ABZ0HPW3</accession>